<dbReference type="CDD" id="cd08422">
    <property type="entry name" value="PBP2_CrgA_like"/>
    <property type="match status" value="1"/>
</dbReference>
<accession>A0A7X1KQI1</accession>
<dbReference type="InterPro" id="IPR005119">
    <property type="entry name" value="LysR_subst-bd"/>
</dbReference>
<keyword evidence="7" id="KW-1185">Reference proteome</keyword>
<feature type="domain" description="HTH lysR-type" evidence="5">
    <location>
        <begin position="1"/>
        <end position="59"/>
    </location>
</feature>
<sequence>METPLWMKTFVTVVDLQSFSRAAEILGMTQSSVSRQISALERHLGVAVLKRTTRSLALTAEGTLFYEAAQKALAAIEEAETSIGRSETLSGVVRITAPLTLAQARLIGFIAEFQRSHPKIQVELKVSDHALNLVADHLDLAVRVGQIGDSSNLVRRVGVTHRVMVAAPAYLAAAGTPRRPVDLRDHNCITYALLSTGTNWHLQGHPPVAVQGNFRADSPDALRAAALSGLGIAVNARWLFEEDLASGRLVELLPDHPPVDMPIHLVMPPTRHVAARVRALSAHLVGAFQRDPLLRSD</sequence>
<keyword evidence="4" id="KW-0804">Transcription</keyword>
<dbReference type="SUPFAM" id="SSF46785">
    <property type="entry name" value="Winged helix' DNA-binding domain"/>
    <property type="match status" value="1"/>
</dbReference>
<dbReference type="InterPro" id="IPR000847">
    <property type="entry name" value="LysR_HTH_N"/>
</dbReference>
<evidence type="ECO:0000256" key="1">
    <source>
        <dbReference type="ARBA" id="ARBA00009437"/>
    </source>
</evidence>
<evidence type="ECO:0000256" key="2">
    <source>
        <dbReference type="ARBA" id="ARBA00023015"/>
    </source>
</evidence>
<organism evidence="6 7">
    <name type="scientific">Novosphingobium piscinae</name>
    <dbReference type="NCBI Taxonomy" id="1507448"/>
    <lineage>
        <taxon>Bacteria</taxon>
        <taxon>Pseudomonadati</taxon>
        <taxon>Pseudomonadota</taxon>
        <taxon>Alphaproteobacteria</taxon>
        <taxon>Sphingomonadales</taxon>
        <taxon>Sphingomonadaceae</taxon>
        <taxon>Novosphingobium</taxon>
    </lineage>
</organism>
<evidence type="ECO:0000256" key="4">
    <source>
        <dbReference type="ARBA" id="ARBA00023163"/>
    </source>
</evidence>
<dbReference type="InterPro" id="IPR036390">
    <property type="entry name" value="WH_DNA-bd_sf"/>
</dbReference>
<dbReference type="EMBL" id="JACLAX010000010">
    <property type="protein sequence ID" value="MBC2669779.1"/>
    <property type="molecule type" value="Genomic_DNA"/>
</dbReference>
<dbReference type="AlphaFoldDB" id="A0A7X1KQI1"/>
<dbReference type="Gene3D" id="3.40.190.290">
    <property type="match status" value="1"/>
</dbReference>
<proteinExistence type="inferred from homology"/>
<dbReference type="GO" id="GO:0003677">
    <property type="term" value="F:DNA binding"/>
    <property type="evidence" value="ECO:0007669"/>
    <property type="project" value="UniProtKB-KW"/>
</dbReference>
<dbReference type="SUPFAM" id="SSF53850">
    <property type="entry name" value="Periplasmic binding protein-like II"/>
    <property type="match status" value="1"/>
</dbReference>
<dbReference type="Pfam" id="PF00126">
    <property type="entry name" value="HTH_1"/>
    <property type="match status" value="1"/>
</dbReference>
<dbReference type="InterPro" id="IPR058163">
    <property type="entry name" value="LysR-type_TF_proteobact-type"/>
</dbReference>
<comment type="similarity">
    <text evidence="1">Belongs to the LysR transcriptional regulatory family.</text>
</comment>
<dbReference type="Proteomes" id="UP000551327">
    <property type="component" value="Unassembled WGS sequence"/>
</dbReference>
<evidence type="ECO:0000256" key="3">
    <source>
        <dbReference type="ARBA" id="ARBA00023125"/>
    </source>
</evidence>
<keyword evidence="2" id="KW-0805">Transcription regulation</keyword>
<evidence type="ECO:0000313" key="7">
    <source>
        <dbReference type="Proteomes" id="UP000551327"/>
    </source>
</evidence>
<name>A0A7X1KQI1_9SPHN</name>
<dbReference type="Gene3D" id="1.10.10.10">
    <property type="entry name" value="Winged helix-like DNA-binding domain superfamily/Winged helix DNA-binding domain"/>
    <property type="match status" value="1"/>
</dbReference>
<dbReference type="PANTHER" id="PTHR30537:SF80">
    <property type="entry name" value="TRANSCRIPTIONAL REGULATOR"/>
    <property type="match status" value="1"/>
</dbReference>
<evidence type="ECO:0000313" key="6">
    <source>
        <dbReference type="EMBL" id="MBC2669779.1"/>
    </source>
</evidence>
<reference evidence="6 7" key="1">
    <citation type="submission" date="2020-08" db="EMBL/GenBank/DDBJ databases">
        <title>The genome sequence of type strain Novosphingobium piscinae KCTC 42194.</title>
        <authorList>
            <person name="Liu Y."/>
        </authorList>
    </citation>
    <scope>NUCLEOTIDE SEQUENCE [LARGE SCALE GENOMIC DNA]</scope>
    <source>
        <strain evidence="6 7">KCTC 42194</strain>
    </source>
</reference>
<protein>
    <submittedName>
        <fullName evidence="6">LysR family transcriptional regulator</fullName>
    </submittedName>
</protein>
<dbReference type="RefSeq" id="WP_185679639.1">
    <property type="nucleotide sequence ID" value="NZ_JACLAX010000010.1"/>
</dbReference>
<dbReference type="PROSITE" id="PS50931">
    <property type="entry name" value="HTH_LYSR"/>
    <property type="match status" value="1"/>
</dbReference>
<dbReference type="FunFam" id="1.10.10.10:FF:000001">
    <property type="entry name" value="LysR family transcriptional regulator"/>
    <property type="match status" value="1"/>
</dbReference>
<comment type="caution">
    <text evidence="6">The sequence shown here is derived from an EMBL/GenBank/DDBJ whole genome shotgun (WGS) entry which is preliminary data.</text>
</comment>
<gene>
    <name evidence="6" type="ORF">H7F53_11550</name>
</gene>
<keyword evidence="3" id="KW-0238">DNA-binding</keyword>
<dbReference type="Pfam" id="PF03466">
    <property type="entry name" value="LysR_substrate"/>
    <property type="match status" value="1"/>
</dbReference>
<dbReference type="PRINTS" id="PR00039">
    <property type="entry name" value="HTHLYSR"/>
</dbReference>
<dbReference type="InterPro" id="IPR036388">
    <property type="entry name" value="WH-like_DNA-bd_sf"/>
</dbReference>
<dbReference type="GO" id="GO:0003700">
    <property type="term" value="F:DNA-binding transcription factor activity"/>
    <property type="evidence" value="ECO:0007669"/>
    <property type="project" value="InterPro"/>
</dbReference>
<dbReference type="PANTHER" id="PTHR30537">
    <property type="entry name" value="HTH-TYPE TRANSCRIPTIONAL REGULATOR"/>
    <property type="match status" value="1"/>
</dbReference>
<evidence type="ECO:0000259" key="5">
    <source>
        <dbReference type="PROSITE" id="PS50931"/>
    </source>
</evidence>